<accession>A0AAD5Q0R0</accession>
<keyword evidence="2" id="KW-1185">Reference proteome</keyword>
<reference evidence="1 2" key="1">
    <citation type="submission" date="2022-05" db="EMBL/GenBank/DDBJ databases">
        <title>A multi-omics perspective on studying reproductive biology in Daphnia sinensis.</title>
        <authorList>
            <person name="Jia J."/>
        </authorList>
    </citation>
    <scope>NUCLEOTIDE SEQUENCE [LARGE SCALE GENOMIC DNA]</scope>
    <source>
        <strain evidence="1 2">WSL</strain>
    </source>
</reference>
<protein>
    <submittedName>
        <fullName evidence="1">Uncharacterized protein</fullName>
    </submittedName>
</protein>
<dbReference type="EMBL" id="WJBH02000001">
    <property type="protein sequence ID" value="KAI9564778.1"/>
    <property type="molecule type" value="Genomic_DNA"/>
</dbReference>
<gene>
    <name evidence="1" type="ORF">GHT06_008519</name>
</gene>
<dbReference type="Proteomes" id="UP000820818">
    <property type="component" value="Linkage Group LG1"/>
</dbReference>
<evidence type="ECO:0000313" key="2">
    <source>
        <dbReference type="Proteomes" id="UP000820818"/>
    </source>
</evidence>
<evidence type="ECO:0000313" key="1">
    <source>
        <dbReference type="EMBL" id="KAI9564778.1"/>
    </source>
</evidence>
<comment type="caution">
    <text evidence="1">The sequence shown here is derived from an EMBL/GenBank/DDBJ whole genome shotgun (WGS) entry which is preliminary data.</text>
</comment>
<sequence>MIICETKQVKQVPCSKAIMIGGSYRAPVQAYVCQAFICIPVYQAITNMFYTDKQQRKRAS</sequence>
<dbReference type="AlphaFoldDB" id="A0AAD5Q0R0"/>
<proteinExistence type="predicted"/>
<name>A0AAD5Q0R0_9CRUS</name>
<organism evidence="1 2">
    <name type="scientific">Daphnia sinensis</name>
    <dbReference type="NCBI Taxonomy" id="1820382"/>
    <lineage>
        <taxon>Eukaryota</taxon>
        <taxon>Metazoa</taxon>
        <taxon>Ecdysozoa</taxon>
        <taxon>Arthropoda</taxon>
        <taxon>Crustacea</taxon>
        <taxon>Branchiopoda</taxon>
        <taxon>Diplostraca</taxon>
        <taxon>Cladocera</taxon>
        <taxon>Anomopoda</taxon>
        <taxon>Daphniidae</taxon>
        <taxon>Daphnia</taxon>
        <taxon>Daphnia similis group</taxon>
    </lineage>
</organism>